<evidence type="ECO:0000256" key="4">
    <source>
        <dbReference type="RuleBase" id="RU366026"/>
    </source>
</evidence>
<reference evidence="6 7" key="1">
    <citation type="submission" date="2019-02" db="EMBL/GenBank/DDBJ databases">
        <title>Deep-cultivation of Planctomycetes and their phenomic and genomic characterization uncovers novel biology.</title>
        <authorList>
            <person name="Wiegand S."/>
            <person name="Jogler M."/>
            <person name="Boedeker C."/>
            <person name="Pinto D."/>
            <person name="Vollmers J."/>
            <person name="Rivas-Marin E."/>
            <person name="Kohn T."/>
            <person name="Peeters S.H."/>
            <person name="Heuer A."/>
            <person name="Rast P."/>
            <person name="Oberbeckmann S."/>
            <person name="Bunk B."/>
            <person name="Jeske O."/>
            <person name="Meyerdierks A."/>
            <person name="Storesund J.E."/>
            <person name="Kallscheuer N."/>
            <person name="Luecker S."/>
            <person name="Lage O.M."/>
            <person name="Pohl T."/>
            <person name="Merkel B.J."/>
            <person name="Hornburger P."/>
            <person name="Mueller R.-W."/>
            <person name="Bruemmer F."/>
            <person name="Labrenz M."/>
            <person name="Spormann A.M."/>
            <person name="Op den Camp H."/>
            <person name="Overmann J."/>
            <person name="Amann R."/>
            <person name="Jetten M.S.M."/>
            <person name="Mascher T."/>
            <person name="Medema M.H."/>
            <person name="Devos D.P."/>
            <person name="Kaster A.-K."/>
            <person name="Ovreas L."/>
            <person name="Rohde M."/>
            <person name="Galperin M.Y."/>
            <person name="Jogler C."/>
        </authorList>
    </citation>
    <scope>NUCLEOTIDE SEQUENCE [LARGE SCALE GENOMIC DNA]</scope>
    <source>
        <strain evidence="6 7">Poly30</strain>
    </source>
</reference>
<dbReference type="OrthoDB" id="9778896at2"/>
<comment type="similarity">
    <text evidence="4">Belongs to the Cob(I)alamin adenosyltransferase family.</text>
</comment>
<dbReference type="PANTHER" id="PTHR12213:SF0">
    <property type="entry name" value="CORRINOID ADENOSYLTRANSFERASE MMAB"/>
    <property type="match status" value="1"/>
</dbReference>
<dbReference type="Pfam" id="PF01923">
    <property type="entry name" value="Cob_adeno_trans"/>
    <property type="match status" value="1"/>
</dbReference>
<evidence type="ECO:0000256" key="2">
    <source>
        <dbReference type="ARBA" id="ARBA00022741"/>
    </source>
</evidence>
<comment type="catalytic activity">
    <reaction evidence="4">
        <text>2 cob(II)alamin + reduced [electron-transfer flavoprotein] + 2 ATP = 2 adenosylcob(III)alamin + 2 triphosphate + oxidized [electron-transfer flavoprotein] + 3 H(+)</text>
        <dbReference type="Rhea" id="RHEA:28671"/>
        <dbReference type="Rhea" id="RHEA-COMP:10685"/>
        <dbReference type="Rhea" id="RHEA-COMP:10686"/>
        <dbReference type="ChEBI" id="CHEBI:15378"/>
        <dbReference type="ChEBI" id="CHEBI:16304"/>
        <dbReference type="ChEBI" id="CHEBI:18036"/>
        <dbReference type="ChEBI" id="CHEBI:18408"/>
        <dbReference type="ChEBI" id="CHEBI:30616"/>
        <dbReference type="ChEBI" id="CHEBI:57692"/>
        <dbReference type="ChEBI" id="CHEBI:58307"/>
        <dbReference type="EC" id="2.5.1.17"/>
    </reaction>
</comment>
<dbReference type="GO" id="GO:0008817">
    <property type="term" value="F:corrinoid adenosyltransferase activity"/>
    <property type="evidence" value="ECO:0007669"/>
    <property type="project" value="UniProtKB-UniRule"/>
</dbReference>
<dbReference type="Proteomes" id="UP000320390">
    <property type="component" value="Chromosome"/>
</dbReference>
<dbReference type="InterPro" id="IPR036451">
    <property type="entry name" value="CblAdoTrfase-like_sf"/>
</dbReference>
<sequence length="195" mass="21053">MVYLSKIYTRAGDDGMTQLGDGTSLPKHHLRVASYGTCDELSSVLGIAIVTMAGVQGGEGDSEAVSWLKTIQNDLFDVGSDLCVPGEAGDKLRITEGYVKRLEGWIDSVNANLEPLHSFVLPGGSASAAWLHLGRTTCRRTERCVSELAAAEEEGRVNAEVLRYLNRLSDLLFVMARAANDGGKDDVLWVPGKNR</sequence>
<protein>
    <recommendedName>
        <fullName evidence="4">Corrinoid adenosyltransferase</fullName>
        <ecNumber evidence="4">2.5.1.17</ecNumber>
    </recommendedName>
    <alternativeName>
        <fullName evidence="4">Cob(II)alamin adenosyltransferase</fullName>
    </alternativeName>
    <alternativeName>
        <fullName evidence="4">Cob(II)yrinic acid a,c-diamide adenosyltransferase</fullName>
    </alternativeName>
    <alternativeName>
        <fullName evidence="4">Cobinamide/cobalamin adenosyltransferase</fullName>
    </alternativeName>
</protein>
<organism evidence="6 7">
    <name type="scientific">Saltatorellus ferox</name>
    <dbReference type="NCBI Taxonomy" id="2528018"/>
    <lineage>
        <taxon>Bacteria</taxon>
        <taxon>Pseudomonadati</taxon>
        <taxon>Planctomycetota</taxon>
        <taxon>Planctomycetia</taxon>
        <taxon>Planctomycetia incertae sedis</taxon>
        <taxon>Saltatorellus</taxon>
    </lineage>
</organism>
<comment type="catalytic activity">
    <reaction evidence="4">
        <text>2 cob(II)yrinate a,c diamide + reduced [electron-transfer flavoprotein] + 2 ATP = 2 adenosylcob(III)yrinate a,c-diamide + 2 triphosphate + oxidized [electron-transfer flavoprotein] + 3 H(+)</text>
        <dbReference type="Rhea" id="RHEA:11528"/>
        <dbReference type="Rhea" id="RHEA-COMP:10685"/>
        <dbReference type="Rhea" id="RHEA-COMP:10686"/>
        <dbReference type="ChEBI" id="CHEBI:15378"/>
        <dbReference type="ChEBI" id="CHEBI:18036"/>
        <dbReference type="ChEBI" id="CHEBI:30616"/>
        <dbReference type="ChEBI" id="CHEBI:57692"/>
        <dbReference type="ChEBI" id="CHEBI:58307"/>
        <dbReference type="ChEBI" id="CHEBI:58503"/>
        <dbReference type="ChEBI" id="CHEBI:58537"/>
        <dbReference type="EC" id="2.5.1.17"/>
    </reaction>
</comment>
<evidence type="ECO:0000256" key="1">
    <source>
        <dbReference type="ARBA" id="ARBA00022679"/>
    </source>
</evidence>
<keyword evidence="7" id="KW-1185">Reference proteome</keyword>
<dbReference type="InterPro" id="IPR016030">
    <property type="entry name" value="CblAdoTrfase-like"/>
</dbReference>
<comment type="pathway">
    <text evidence="4">Cofactor biosynthesis; adenosylcobalamin biosynthesis; adenosylcobalamin from cob(II)yrinate a,c-diamide: step 2/7.</text>
</comment>
<keyword evidence="3 4" id="KW-0067">ATP-binding</keyword>
<dbReference type="EMBL" id="CP036434">
    <property type="protein sequence ID" value="QDV08903.1"/>
    <property type="molecule type" value="Genomic_DNA"/>
</dbReference>
<dbReference type="UniPathway" id="UPA00148">
    <property type="reaction ID" value="UER00233"/>
</dbReference>
<evidence type="ECO:0000259" key="5">
    <source>
        <dbReference type="Pfam" id="PF01923"/>
    </source>
</evidence>
<dbReference type="GO" id="GO:0005524">
    <property type="term" value="F:ATP binding"/>
    <property type="evidence" value="ECO:0007669"/>
    <property type="project" value="UniProtKB-UniRule"/>
</dbReference>
<evidence type="ECO:0000313" key="7">
    <source>
        <dbReference type="Proteomes" id="UP000320390"/>
    </source>
</evidence>
<evidence type="ECO:0000256" key="3">
    <source>
        <dbReference type="ARBA" id="ARBA00022840"/>
    </source>
</evidence>
<gene>
    <name evidence="6" type="ORF">Poly30_44580</name>
</gene>
<accession>A0A518EXU6</accession>
<dbReference type="AlphaFoldDB" id="A0A518EXU6"/>
<dbReference type="EC" id="2.5.1.17" evidence="4"/>
<dbReference type="PANTHER" id="PTHR12213">
    <property type="entry name" value="CORRINOID ADENOSYLTRANSFERASE"/>
    <property type="match status" value="1"/>
</dbReference>
<keyword evidence="2 4" id="KW-0547">Nucleotide-binding</keyword>
<feature type="domain" description="Cobalamin adenosyltransferase-like" evidence="5">
    <location>
        <begin position="7"/>
        <end position="178"/>
    </location>
</feature>
<dbReference type="RefSeq" id="WP_145202354.1">
    <property type="nucleotide sequence ID" value="NZ_CP036434.1"/>
</dbReference>
<name>A0A518EXU6_9BACT</name>
<dbReference type="InterPro" id="IPR029499">
    <property type="entry name" value="PduO-typ"/>
</dbReference>
<proteinExistence type="inferred from homology"/>
<dbReference type="SUPFAM" id="SSF89028">
    <property type="entry name" value="Cobalamin adenosyltransferase-like"/>
    <property type="match status" value="1"/>
</dbReference>
<keyword evidence="4" id="KW-0169">Cobalamin biosynthesis</keyword>
<dbReference type="GO" id="GO:0009236">
    <property type="term" value="P:cobalamin biosynthetic process"/>
    <property type="evidence" value="ECO:0007669"/>
    <property type="project" value="UniProtKB-UniRule"/>
</dbReference>
<keyword evidence="1 4" id="KW-0808">Transferase</keyword>
<dbReference type="NCBIfam" id="TIGR00636">
    <property type="entry name" value="PduO_Nterm"/>
    <property type="match status" value="1"/>
</dbReference>
<dbReference type="Gene3D" id="1.20.1200.10">
    <property type="entry name" value="Cobalamin adenosyltransferase-like"/>
    <property type="match status" value="1"/>
</dbReference>
<evidence type="ECO:0000313" key="6">
    <source>
        <dbReference type="EMBL" id="QDV08903.1"/>
    </source>
</evidence>